<accession>A0ABT5IY48</accession>
<sequence>MTSDTAPASLPAPAAWLGYGGALPFVSLAALCWLAAGHAGFWFGLLLVYGAVILSFVGALHWGFAMTLPGLDATRRSRMMAWSVVPALLAWPAVLLPAAPGVATLLLGYLLHYLQDRRLCRDVDLPSWYLPLRRHLSLAAGISLLAGVLALQA</sequence>
<dbReference type="PANTHER" id="PTHR15887:SF1">
    <property type="entry name" value="TRANSMEMBRANE PROTEIN 69"/>
    <property type="match status" value="1"/>
</dbReference>
<feature type="transmembrane region" description="Helical" evidence="1">
    <location>
        <begin position="84"/>
        <end position="111"/>
    </location>
</feature>
<evidence type="ECO:0000256" key="1">
    <source>
        <dbReference type="SAM" id="Phobius"/>
    </source>
</evidence>
<dbReference type="InterPro" id="IPR021836">
    <property type="entry name" value="DUF3429"/>
</dbReference>
<dbReference type="EMBL" id="JAQQLF010000010">
    <property type="protein sequence ID" value="MDC7717492.1"/>
    <property type="molecule type" value="Genomic_DNA"/>
</dbReference>
<protein>
    <submittedName>
        <fullName evidence="2">DUF3429 domain-containing protein</fullName>
    </submittedName>
</protein>
<organism evidence="2 3">
    <name type="scientific">Vogesella aquatica</name>
    <dbReference type="NCBI Taxonomy" id="2984206"/>
    <lineage>
        <taxon>Bacteria</taxon>
        <taxon>Pseudomonadati</taxon>
        <taxon>Pseudomonadota</taxon>
        <taxon>Betaproteobacteria</taxon>
        <taxon>Neisseriales</taxon>
        <taxon>Chromobacteriaceae</taxon>
        <taxon>Vogesella</taxon>
    </lineage>
</organism>
<reference evidence="2 3" key="1">
    <citation type="submission" date="2023-01" db="EMBL/GenBank/DDBJ databases">
        <title>Novel species of the genus Vogesella isolated from rivers.</title>
        <authorList>
            <person name="Lu H."/>
        </authorList>
    </citation>
    <scope>NUCLEOTIDE SEQUENCE [LARGE SCALE GENOMIC DNA]</scope>
    <source>
        <strain evidence="2 3">DC21W</strain>
    </source>
</reference>
<evidence type="ECO:0000313" key="3">
    <source>
        <dbReference type="Proteomes" id="UP001219956"/>
    </source>
</evidence>
<dbReference type="RefSeq" id="WP_272751804.1">
    <property type="nucleotide sequence ID" value="NZ_JAQQLF010000010.1"/>
</dbReference>
<dbReference type="PANTHER" id="PTHR15887">
    <property type="entry name" value="TRANSMEMBRANE PROTEIN 69"/>
    <property type="match status" value="1"/>
</dbReference>
<comment type="caution">
    <text evidence="2">The sequence shown here is derived from an EMBL/GenBank/DDBJ whole genome shotgun (WGS) entry which is preliminary data.</text>
</comment>
<dbReference type="Pfam" id="PF11911">
    <property type="entry name" value="DUF3429"/>
    <property type="match status" value="1"/>
</dbReference>
<dbReference type="Proteomes" id="UP001219956">
    <property type="component" value="Unassembled WGS sequence"/>
</dbReference>
<keyword evidence="1" id="KW-0472">Membrane</keyword>
<keyword evidence="1" id="KW-1133">Transmembrane helix</keyword>
<proteinExistence type="predicted"/>
<evidence type="ECO:0000313" key="2">
    <source>
        <dbReference type="EMBL" id="MDC7717492.1"/>
    </source>
</evidence>
<keyword evidence="1" id="KW-0812">Transmembrane</keyword>
<feature type="transmembrane region" description="Helical" evidence="1">
    <location>
        <begin position="16"/>
        <end position="36"/>
    </location>
</feature>
<name>A0ABT5IY48_9NEIS</name>
<gene>
    <name evidence="2" type="ORF">PQU95_09735</name>
</gene>
<feature type="transmembrane region" description="Helical" evidence="1">
    <location>
        <begin position="43"/>
        <end position="64"/>
    </location>
</feature>
<keyword evidence="3" id="KW-1185">Reference proteome</keyword>